<keyword evidence="3" id="KW-1185">Reference proteome</keyword>
<dbReference type="EMBL" id="OU896716">
    <property type="protein sequence ID" value="CAG9814149.1"/>
    <property type="molecule type" value="Genomic_DNA"/>
</dbReference>
<name>A0A9N9SED9_PHACE</name>
<evidence type="ECO:0000313" key="3">
    <source>
        <dbReference type="Proteomes" id="UP001153737"/>
    </source>
</evidence>
<dbReference type="AlphaFoldDB" id="A0A9N9SED9"/>
<reference evidence="2" key="2">
    <citation type="submission" date="2022-10" db="EMBL/GenBank/DDBJ databases">
        <authorList>
            <consortium name="ENA_rothamsted_submissions"/>
            <consortium name="culmorum"/>
            <person name="King R."/>
        </authorList>
    </citation>
    <scope>NUCLEOTIDE SEQUENCE</scope>
</reference>
<dbReference type="InterPro" id="IPR000618">
    <property type="entry name" value="Insect_cuticle"/>
</dbReference>
<evidence type="ECO:0000313" key="2">
    <source>
        <dbReference type="EMBL" id="CAG9814149.1"/>
    </source>
</evidence>
<reference evidence="2" key="1">
    <citation type="submission" date="2022-01" db="EMBL/GenBank/DDBJ databases">
        <authorList>
            <person name="King R."/>
        </authorList>
    </citation>
    <scope>NUCLEOTIDE SEQUENCE</scope>
</reference>
<sequence length="139" mass="15438">MRYTGRWMAKRFSPVLCVYLALVLCKNMFSTKSFVVLIALLIHYVHSKPAEGDAAAQTIKFDNDLRLDGYNFGFETSNGIKRNENGVLKPGTGKDQDQTLNVDGDFSFTFPDGTPFSVKFVATEDGYRPQVVIGQARSG</sequence>
<proteinExistence type="predicted"/>
<gene>
    <name evidence="2" type="ORF">PHAECO_LOCUS1946</name>
</gene>
<keyword evidence="1" id="KW-0193">Cuticle</keyword>
<dbReference type="PRINTS" id="PR00947">
    <property type="entry name" value="CUTICLE"/>
</dbReference>
<dbReference type="PROSITE" id="PS51155">
    <property type="entry name" value="CHIT_BIND_RR_2"/>
    <property type="match status" value="1"/>
</dbReference>
<organism evidence="2 3">
    <name type="scientific">Phaedon cochleariae</name>
    <name type="common">Mustard beetle</name>
    <dbReference type="NCBI Taxonomy" id="80249"/>
    <lineage>
        <taxon>Eukaryota</taxon>
        <taxon>Metazoa</taxon>
        <taxon>Ecdysozoa</taxon>
        <taxon>Arthropoda</taxon>
        <taxon>Hexapoda</taxon>
        <taxon>Insecta</taxon>
        <taxon>Pterygota</taxon>
        <taxon>Neoptera</taxon>
        <taxon>Endopterygota</taxon>
        <taxon>Coleoptera</taxon>
        <taxon>Polyphaga</taxon>
        <taxon>Cucujiformia</taxon>
        <taxon>Chrysomeloidea</taxon>
        <taxon>Chrysomelidae</taxon>
        <taxon>Chrysomelinae</taxon>
        <taxon>Chrysomelini</taxon>
        <taxon>Phaedon</taxon>
    </lineage>
</organism>
<dbReference type="Proteomes" id="UP001153737">
    <property type="component" value="Chromosome 10"/>
</dbReference>
<dbReference type="GO" id="GO:0042302">
    <property type="term" value="F:structural constituent of cuticle"/>
    <property type="evidence" value="ECO:0007669"/>
    <property type="project" value="UniProtKB-UniRule"/>
</dbReference>
<protein>
    <submittedName>
        <fullName evidence="2">Uncharacterized protein</fullName>
    </submittedName>
</protein>
<dbReference type="OrthoDB" id="6815232at2759"/>
<dbReference type="Pfam" id="PF00379">
    <property type="entry name" value="Chitin_bind_4"/>
    <property type="match status" value="1"/>
</dbReference>
<evidence type="ECO:0000256" key="1">
    <source>
        <dbReference type="PROSITE-ProRule" id="PRU00497"/>
    </source>
</evidence>
<accession>A0A9N9SED9</accession>